<evidence type="ECO:0000313" key="3">
    <source>
        <dbReference type="Proteomes" id="UP000251994"/>
    </source>
</evidence>
<dbReference type="EMBL" id="CP030219">
    <property type="protein sequence ID" value="AXD69894.1"/>
    <property type="molecule type" value="Genomic_DNA"/>
</dbReference>
<evidence type="ECO:0000313" key="1">
    <source>
        <dbReference type="EMBL" id="AXD69894.1"/>
    </source>
</evidence>
<reference evidence="1 3" key="2">
    <citation type="submission" date="2018-06" db="EMBL/GenBank/DDBJ databases">
        <title>Completed Genome Sequences of 32 Strains from Various Serotypes of Salmonella enterica.</title>
        <authorList>
            <person name="Nash J.H.E."/>
            <person name="Robertson J."/>
            <person name="Bessonov K."/>
        </authorList>
    </citation>
    <scope>NUCLEOTIDE SEQUENCE [LARGE SCALE GENOMIC DNA]</scope>
    <source>
        <strain evidence="1 3">SA20021456</strain>
    </source>
</reference>
<name>A0A344S4V5_SALER</name>
<evidence type="ECO:0000313" key="2">
    <source>
        <dbReference type="EMBL" id="OHJ52695.1"/>
    </source>
</evidence>
<organism evidence="2">
    <name type="scientific">Salmonella enterica</name>
    <name type="common">Salmonella choleraesuis</name>
    <dbReference type="NCBI Taxonomy" id="28901"/>
    <lineage>
        <taxon>Bacteria</taxon>
        <taxon>Pseudomonadati</taxon>
        <taxon>Pseudomonadota</taxon>
        <taxon>Gammaproteobacteria</taxon>
        <taxon>Enterobacterales</taxon>
        <taxon>Enterobacteriaceae</taxon>
        <taxon>Salmonella</taxon>
    </lineage>
</organism>
<accession>A0A344S4V5</accession>
<dbReference type="Proteomes" id="UP000866740">
    <property type="component" value="Unassembled WGS sequence"/>
</dbReference>
<reference evidence="2" key="1">
    <citation type="submission" date="2016-09" db="EMBL/GenBank/DDBJ databases">
        <title>Whole genome sequencing of Salmonella enterica.</title>
        <authorList>
            <person name="Bell R."/>
        </authorList>
    </citation>
    <scope>NUCLEOTIDE SEQUENCE [LARGE SCALE GENOMIC DNA]</scope>
    <source>
        <strain evidence="2">CFSAN044929</strain>
    </source>
</reference>
<sequence>MNNSQNKADINLLTAAVKDIAIISYSALSEINAIVKLLLLWLETQEAYRDPETIFRALDNIVYTAQKTIETVGHEAESVGCDDYIDLNTKRRQRAAEEYRNAIKSEKQNKE</sequence>
<dbReference type="EMBL" id="MLTE01000006">
    <property type="protein sequence ID" value="OHJ52695.1"/>
    <property type="molecule type" value="Genomic_DNA"/>
</dbReference>
<dbReference type="AlphaFoldDB" id="A0A344S4V5"/>
<dbReference type="RefSeq" id="WP_070801673.1">
    <property type="nucleotide sequence ID" value="NZ_CP030219.1"/>
</dbReference>
<proteinExistence type="predicted"/>
<gene>
    <name evidence="2" type="ORF">A7S51_11035</name>
    <name evidence="1" type="ORF">CHC34_02280</name>
</gene>
<dbReference type="Proteomes" id="UP000251994">
    <property type="component" value="Chromosome"/>
</dbReference>
<protein>
    <submittedName>
        <fullName evidence="2">Uncharacterized protein</fullName>
    </submittedName>
</protein>